<reference evidence="1" key="1">
    <citation type="submission" date="2019-10" db="EMBL/GenBank/DDBJ databases">
        <authorList>
            <person name="Soares A.E.R."/>
            <person name="Aleixo A."/>
            <person name="Schneider P."/>
            <person name="Miyaki C.Y."/>
            <person name="Schneider M.P."/>
            <person name="Mello C."/>
            <person name="Vasconcelos A.T.R."/>
        </authorList>
    </citation>
    <scope>NUCLEOTIDE SEQUENCE</scope>
    <source>
        <tissue evidence="1">Muscle</tissue>
    </source>
</reference>
<keyword evidence="2" id="KW-1185">Reference proteome</keyword>
<evidence type="ECO:0000313" key="2">
    <source>
        <dbReference type="Proteomes" id="UP001145742"/>
    </source>
</evidence>
<dbReference type="Proteomes" id="UP001145742">
    <property type="component" value="Unassembled WGS sequence"/>
</dbReference>
<evidence type="ECO:0000313" key="1">
    <source>
        <dbReference type="EMBL" id="KAJ7423249.1"/>
    </source>
</evidence>
<comment type="caution">
    <text evidence="1">The sequence shown here is derived from an EMBL/GenBank/DDBJ whole genome shotgun (WGS) entry which is preliminary data.</text>
</comment>
<gene>
    <name evidence="1" type="ORF">WISP_34562</name>
</gene>
<protein>
    <submittedName>
        <fullName evidence="1">Protein pxr1-like</fullName>
    </submittedName>
</protein>
<organism evidence="1 2">
    <name type="scientific">Willisornis vidua</name>
    <name type="common">Xingu scale-backed antbird</name>
    <dbReference type="NCBI Taxonomy" id="1566151"/>
    <lineage>
        <taxon>Eukaryota</taxon>
        <taxon>Metazoa</taxon>
        <taxon>Chordata</taxon>
        <taxon>Craniata</taxon>
        <taxon>Vertebrata</taxon>
        <taxon>Euteleostomi</taxon>
        <taxon>Archelosauria</taxon>
        <taxon>Archosauria</taxon>
        <taxon>Dinosauria</taxon>
        <taxon>Saurischia</taxon>
        <taxon>Theropoda</taxon>
        <taxon>Coelurosauria</taxon>
        <taxon>Aves</taxon>
        <taxon>Neognathae</taxon>
        <taxon>Neoaves</taxon>
        <taxon>Telluraves</taxon>
        <taxon>Australaves</taxon>
        <taxon>Passeriformes</taxon>
        <taxon>Thamnophilidae</taxon>
        <taxon>Willisornis</taxon>
    </lineage>
</organism>
<name>A0ABQ9DJ16_9PASS</name>
<sequence>MVKTMVRQAAPLQCMEVHGETDIHLQAMKDPMLKRECTKETVPRGNPMLQQAHGRNHRLLERATHAGVGLLAGLVIPQGNHTGEVCFLKDCIPWKGSMLEQLVKNCSLCK</sequence>
<dbReference type="EMBL" id="WHWB01032877">
    <property type="protein sequence ID" value="KAJ7423249.1"/>
    <property type="molecule type" value="Genomic_DNA"/>
</dbReference>
<proteinExistence type="predicted"/>
<accession>A0ABQ9DJ16</accession>